<name>A0A6B8RWY9_9BACL</name>
<feature type="transmembrane region" description="Helical" evidence="1">
    <location>
        <begin position="121"/>
        <end position="142"/>
    </location>
</feature>
<feature type="transmembrane region" description="Helical" evidence="1">
    <location>
        <begin position="251"/>
        <end position="275"/>
    </location>
</feature>
<gene>
    <name evidence="2" type="ORF">EHS13_35360</name>
</gene>
<feature type="transmembrane region" description="Helical" evidence="1">
    <location>
        <begin position="59"/>
        <end position="76"/>
    </location>
</feature>
<organism evidence="2 3">
    <name type="scientific">Paenibacillus psychroresistens</name>
    <dbReference type="NCBI Taxonomy" id="1778678"/>
    <lineage>
        <taxon>Bacteria</taxon>
        <taxon>Bacillati</taxon>
        <taxon>Bacillota</taxon>
        <taxon>Bacilli</taxon>
        <taxon>Bacillales</taxon>
        <taxon>Paenibacillaceae</taxon>
        <taxon>Paenibacillus</taxon>
    </lineage>
</organism>
<dbReference type="Proteomes" id="UP000426246">
    <property type="component" value="Chromosome"/>
</dbReference>
<keyword evidence="3" id="KW-1185">Reference proteome</keyword>
<dbReference type="EMBL" id="CP034235">
    <property type="protein sequence ID" value="QGR00388.1"/>
    <property type="molecule type" value="Genomic_DNA"/>
</dbReference>
<keyword evidence="1" id="KW-0472">Membrane</keyword>
<evidence type="ECO:0000313" key="3">
    <source>
        <dbReference type="Proteomes" id="UP000426246"/>
    </source>
</evidence>
<evidence type="ECO:0000256" key="1">
    <source>
        <dbReference type="SAM" id="Phobius"/>
    </source>
</evidence>
<feature type="transmembrane region" description="Helical" evidence="1">
    <location>
        <begin position="191"/>
        <end position="212"/>
    </location>
</feature>
<keyword evidence="1" id="KW-0812">Transmembrane</keyword>
<feature type="transmembrane region" description="Helical" evidence="1">
    <location>
        <begin position="20"/>
        <end position="39"/>
    </location>
</feature>
<feature type="transmembrane region" description="Helical" evidence="1">
    <location>
        <begin position="224"/>
        <end position="245"/>
    </location>
</feature>
<dbReference type="KEGG" id="ppsc:EHS13_35360"/>
<feature type="transmembrane region" description="Helical" evidence="1">
    <location>
        <begin position="83"/>
        <end position="101"/>
    </location>
</feature>
<keyword evidence="1" id="KW-1133">Transmembrane helix</keyword>
<proteinExistence type="predicted"/>
<dbReference type="AlphaFoldDB" id="A0A6B8RWY9"/>
<reference evidence="3" key="1">
    <citation type="submission" date="2018-11" db="EMBL/GenBank/DDBJ databases">
        <title>Complete genome sequence of Paenibacillus sp. ML311-T8.</title>
        <authorList>
            <person name="Nam Y.-D."/>
            <person name="Kang J."/>
            <person name="Chung W.-H."/>
            <person name="Park Y.S."/>
        </authorList>
    </citation>
    <scope>NUCLEOTIDE SEQUENCE [LARGE SCALE GENOMIC DNA]</scope>
    <source>
        <strain evidence="3">ML311-T8</strain>
    </source>
</reference>
<dbReference type="OrthoDB" id="2827528at2"/>
<sequence>MGSMNPVVPVKFFEGEKWMVLTGLLGLLLAGICAVWVILNGGPVAPNGDVLKAVSFDAALGIFLLTTAAITPFAAMGTKSIKIFRRSSILITLFCYFAETAQNFRGVNPRFVENGTPFDNIVSALFSLAAFLLVLNYLIFAVHFFRRKAYVQHAVLIVGIRYSMIAVMFSFAAGIWISINQGRFTGLHGNIIWLHGLGFHALQAVPFAAWLAERKSLNTLNRHTFVHLTGIAYVLGLVAIGWQTYLGYSIFHLSVVSLLAICSFLIALVPVVIMLRQSKSAAKVRIYNH</sequence>
<feature type="transmembrane region" description="Helical" evidence="1">
    <location>
        <begin position="154"/>
        <end position="179"/>
    </location>
</feature>
<evidence type="ECO:0000313" key="2">
    <source>
        <dbReference type="EMBL" id="QGR00388.1"/>
    </source>
</evidence>
<accession>A0A6B8RWY9</accession>
<protein>
    <submittedName>
        <fullName evidence="2">Uncharacterized protein</fullName>
    </submittedName>
</protein>